<evidence type="ECO:0000256" key="2">
    <source>
        <dbReference type="ARBA" id="ARBA00009825"/>
    </source>
</evidence>
<evidence type="ECO:0000313" key="7">
    <source>
        <dbReference type="Ensembl" id="ENSCCAP00000023611.1"/>
    </source>
</evidence>
<dbReference type="InterPro" id="IPR007915">
    <property type="entry name" value="TMEM258/Ost5"/>
</dbReference>
<keyword evidence="5 6" id="KW-0472">Membrane</keyword>
<comment type="similarity">
    <text evidence="2 6">Belongs to the OST5 family.</text>
</comment>
<organism evidence="7 8">
    <name type="scientific">Cebus imitator</name>
    <name type="common">Panamanian white-faced capuchin</name>
    <name type="synonym">Cebus capucinus imitator</name>
    <dbReference type="NCBI Taxonomy" id="2715852"/>
    <lineage>
        <taxon>Eukaryota</taxon>
        <taxon>Metazoa</taxon>
        <taxon>Chordata</taxon>
        <taxon>Craniata</taxon>
        <taxon>Vertebrata</taxon>
        <taxon>Euteleostomi</taxon>
        <taxon>Mammalia</taxon>
        <taxon>Eutheria</taxon>
        <taxon>Euarchontoglires</taxon>
        <taxon>Primates</taxon>
        <taxon>Haplorrhini</taxon>
        <taxon>Platyrrhini</taxon>
        <taxon>Cebidae</taxon>
        <taxon>Cebinae</taxon>
        <taxon>Cebus</taxon>
    </lineage>
</organism>
<evidence type="ECO:0000256" key="4">
    <source>
        <dbReference type="ARBA" id="ARBA00022989"/>
    </source>
</evidence>
<reference evidence="7" key="2">
    <citation type="submission" date="2025-09" db="UniProtKB">
        <authorList>
            <consortium name="Ensembl"/>
        </authorList>
    </citation>
    <scope>IDENTIFICATION</scope>
</reference>
<dbReference type="GO" id="GO:0006487">
    <property type="term" value="P:protein N-linked glycosylation"/>
    <property type="evidence" value="ECO:0007669"/>
    <property type="project" value="UniProtKB-UniRule"/>
</dbReference>
<name>A0A2K5R640_CEBIM</name>
<comment type="subcellular location">
    <subcellularLocation>
        <location evidence="1 6">Membrane</location>
        <topology evidence="1 6">Multi-pass membrane protein</topology>
    </subcellularLocation>
</comment>
<evidence type="ECO:0000256" key="3">
    <source>
        <dbReference type="ARBA" id="ARBA00022692"/>
    </source>
</evidence>
<evidence type="ECO:0000256" key="1">
    <source>
        <dbReference type="ARBA" id="ARBA00004141"/>
    </source>
</evidence>
<dbReference type="GeneTree" id="ENSGT00390000010089"/>
<accession>A0A2K5R640</accession>
<reference evidence="7" key="1">
    <citation type="submission" date="2025-08" db="UniProtKB">
        <authorList>
            <consortium name="Ensembl"/>
        </authorList>
    </citation>
    <scope>IDENTIFICATION</scope>
</reference>
<keyword evidence="8" id="KW-1185">Reference proteome</keyword>
<dbReference type="PANTHER" id="PTHR13636">
    <property type="entry name" value="TRANSMEMBRANE PROTEIN 258"/>
    <property type="match status" value="1"/>
</dbReference>
<evidence type="ECO:0000256" key="5">
    <source>
        <dbReference type="ARBA" id="ARBA00023136"/>
    </source>
</evidence>
<keyword evidence="4 6" id="KW-1133">Transmembrane helix</keyword>
<dbReference type="Ensembl" id="ENSCCAT00000041117.1">
    <property type="protein sequence ID" value="ENSCCAP00000023611.1"/>
    <property type="gene ID" value="ENSCCAG00000029593.1"/>
</dbReference>
<feature type="transmembrane region" description="Helical" evidence="6">
    <location>
        <begin position="16"/>
        <end position="35"/>
    </location>
</feature>
<dbReference type="Pfam" id="PF05251">
    <property type="entry name" value="Ost5"/>
    <property type="match status" value="1"/>
</dbReference>
<feature type="transmembrane region" description="Helical" evidence="6">
    <location>
        <begin position="47"/>
        <end position="70"/>
    </location>
</feature>
<sequence length="72" mass="8362">MELEAMSKYTSRVKSAVSPIGLMFFTTWFFVYKVTSIKYTHDIYKDLLIFLVASLFTGFGVLFLLLWAGIYM</sequence>
<dbReference type="AlphaFoldDB" id="A0A2K5R640"/>
<evidence type="ECO:0000256" key="6">
    <source>
        <dbReference type="RuleBase" id="RU367008"/>
    </source>
</evidence>
<dbReference type="GO" id="GO:0008250">
    <property type="term" value="C:oligosaccharyltransferase complex"/>
    <property type="evidence" value="ECO:0007669"/>
    <property type="project" value="UniProtKB-UniRule"/>
</dbReference>
<comment type="function">
    <text evidence="6">Subunit of the oligosaccharyl transferase (OST) complex that catalyzes the initial transfer of a defined glycan (Glc(3)Man(9)GlcNAc(2) in eukaryotes) from the lipid carrier dolichol-pyrophosphate to an asparagine residue within an Asn-X-Ser/Thr consensus motif in nascent polypeptide chains, the first step in protein N-glycosylation. N-glycosylation occurs cotranslationally and the complex associates with the Sec61 complex at the channel-forming translocon complex that mediates protein translocation across the endoplasmic reticulum (ER). All subunits are required for a maximal enzyme activity.</text>
</comment>
<keyword evidence="3 6" id="KW-0812">Transmembrane</keyword>
<proteinExistence type="inferred from homology"/>
<dbReference type="Proteomes" id="UP000233040">
    <property type="component" value="Unassembled WGS sequence"/>
</dbReference>
<protein>
    <recommendedName>
        <fullName evidence="6">Dolichyl-diphosphooligosaccharide-protein glycosyltransferase subunit TMEM258</fullName>
    </recommendedName>
    <alternativeName>
        <fullName evidence="6">Transmembrane protein 258</fullName>
    </alternativeName>
</protein>
<dbReference type="STRING" id="9516.ENSCCAP00000023611"/>
<evidence type="ECO:0000313" key="8">
    <source>
        <dbReference type="Proteomes" id="UP000233040"/>
    </source>
</evidence>
<comment type="subunit">
    <text evidence="6">Component of the oligosaccharyltransferase (OST) complex.</text>
</comment>